<evidence type="ECO:0000313" key="4">
    <source>
        <dbReference type="Proteomes" id="UP000198832"/>
    </source>
</evidence>
<dbReference type="InterPro" id="IPR026004">
    <property type="entry name" value="Septum_form"/>
</dbReference>
<keyword evidence="1" id="KW-0732">Signal</keyword>
<feature type="domain" description="Septum formation-related" evidence="2">
    <location>
        <begin position="125"/>
        <end position="260"/>
    </location>
</feature>
<evidence type="ECO:0000313" key="3">
    <source>
        <dbReference type="EMBL" id="SFB70078.1"/>
    </source>
</evidence>
<organism evidence="3 4">
    <name type="scientific">Nocardioides terrae</name>
    <dbReference type="NCBI Taxonomy" id="574651"/>
    <lineage>
        <taxon>Bacteria</taxon>
        <taxon>Bacillati</taxon>
        <taxon>Actinomycetota</taxon>
        <taxon>Actinomycetes</taxon>
        <taxon>Propionibacteriales</taxon>
        <taxon>Nocardioidaceae</taxon>
        <taxon>Nocardioides</taxon>
    </lineage>
</organism>
<dbReference type="Proteomes" id="UP000198832">
    <property type="component" value="Unassembled WGS sequence"/>
</dbReference>
<evidence type="ECO:0000259" key="2">
    <source>
        <dbReference type="Pfam" id="PF13845"/>
    </source>
</evidence>
<keyword evidence="4" id="KW-1185">Reference proteome</keyword>
<feature type="chain" id="PRO_5038686658" evidence="1">
    <location>
        <begin position="19"/>
        <end position="266"/>
    </location>
</feature>
<dbReference type="STRING" id="574651.SAMN04487968_10126"/>
<reference evidence="3 4" key="1">
    <citation type="submission" date="2016-10" db="EMBL/GenBank/DDBJ databases">
        <authorList>
            <person name="de Groot N.N."/>
        </authorList>
    </citation>
    <scope>NUCLEOTIDE SEQUENCE [LARGE SCALE GENOMIC DNA]</scope>
    <source>
        <strain evidence="3 4">CGMCC 1.7056</strain>
    </source>
</reference>
<dbReference type="RefSeq" id="WP_091118874.1">
    <property type="nucleotide sequence ID" value="NZ_FOLB01000001.1"/>
</dbReference>
<feature type="signal peptide" evidence="1">
    <location>
        <begin position="1"/>
        <end position="18"/>
    </location>
</feature>
<accession>A0A1I1DAI4</accession>
<dbReference type="PROSITE" id="PS51257">
    <property type="entry name" value="PROKAR_LIPOPROTEIN"/>
    <property type="match status" value="1"/>
</dbReference>
<dbReference type="EMBL" id="FOLB01000001">
    <property type="protein sequence ID" value="SFB70078.1"/>
    <property type="molecule type" value="Genomic_DNA"/>
</dbReference>
<name>A0A1I1DAI4_9ACTN</name>
<dbReference type="AlphaFoldDB" id="A0A1I1DAI4"/>
<dbReference type="Pfam" id="PF13845">
    <property type="entry name" value="Septum_form"/>
    <property type="match status" value="2"/>
</dbReference>
<sequence>MRPALLVLSVLLPLTLVAGCGGKDVPAGADPAQVDSTAVPEVGACRNLKRADMAEPTNAGKLVPCTEPHNAETYAAGKLPAEAKKADYHDADLDAWAYQECGDALSEHLGATDSVVMRSILSWVWFRPSEKAWAKGARWYRCDLLGGGDGSRRYLDLPATTEGLMSAKPDDQWMTCARGTDPDHGVKLPCSKQHSWRAVTVIKVGEPDDPYPGDAAVAKKSKDFCASSVAAWLGYPSDYDYAYTWFHEAEWKAGNRRSVCWAKTNQ</sequence>
<gene>
    <name evidence="3" type="ORF">SAMN04487968_10126</name>
</gene>
<proteinExistence type="predicted"/>
<protein>
    <submittedName>
        <fullName evidence="3">Septum formation</fullName>
    </submittedName>
</protein>
<evidence type="ECO:0000256" key="1">
    <source>
        <dbReference type="SAM" id="SignalP"/>
    </source>
</evidence>
<dbReference type="OrthoDB" id="3381205at2"/>
<feature type="domain" description="Septum formation-related" evidence="2">
    <location>
        <begin position="21"/>
        <end position="116"/>
    </location>
</feature>